<evidence type="ECO:0000256" key="2">
    <source>
        <dbReference type="SAM" id="SignalP"/>
    </source>
</evidence>
<dbReference type="OrthoDB" id="338827at2"/>
<keyword evidence="4" id="KW-1185">Reference proteome</keyword>
<evidence type="ECO:0008006" key="5">
    <source>
        <dbReference type="Google" id="ProtNLM"/>
    </source>
</evidence>
<name>A0A0K1QET3_9BACT</name>
<proteinExistence type="predicted"/>
<sequence length="396" mass="42076">MKNAVTVVWGAALATLLLHCSSSSSSNTVEPVDSGESLPAADAGDAGAVPDEDASAAADAEAGPRAIPSTLSGYGLFTGGPDGKGHLTPVSGTISYELNSVLFSDYALKSRTITIPPGSKAVYQPESVLEFPVGTIFSKTFAFPADLRSPDVGVRVVETRILIHQPSGWEAYPYLWNDQQTEASLVPGGRVVKVSLVDLQGATQNFDYLVPSRNQCQQCHHLLDDAGKQVMHPIGPKARYLNRNNAIEGTEQNQLTYLANAGVLDGLPADPPRAPNALDPSTGDVESRARAYLDINCAHCHNTHGTAGTTSRLFLQHDMTDAFSLGVCKRPGSAGGSLGGEFDLLPGDHEHSILWNRIHTTESGKMMPQIGRALSHVEGVQLIAEWIDAMPSQTCQ</sequence>
<feature type="region of interest" description="Disordered" evidence="1">
    <location>
        <begin position="24"/>
        <end position="62"/>
    </location>
</feature>
<dbReference type="Proteomes" id="UP000064967">
    <property type="component" value="Chromosome"/>
</dbReference>
<dbReference type="STRING" id="1391654.AKJ09_10608"/>
<keyword evidence="2" id="KW-0732">Signal</keyword>
<accession>A0A0K1QET3</accession>
<dbReference type="EMBL" id="CP012333">
    <property type="protein sequence ID" value="AKV03945.1"/>
    <property type="molecule type" value="Genomic_DNA"/>
</dbReference>
<protein>
    <recommendedName>
        <fullName evidence="5">Repeat protein (TIGR03806 family)</fullName>
    </recommendedName>
</protein>
<dbReference type="NCBIfam" id="TIGR03806">
    <property type="entry name" value="chp_HNE_0200"/>
    <property type="match status" value="1"/>
</dbReference>
<dbReference type="PATRIC" id="fig|1391654.3.peg.10748"/>
<dbReference type="AlphaFoldDB" id="A0A0K1QET3"/>
<dbReference type="RefSeq" id="WP_146654631.1">
    <property type="nucleotide sequence ID" value="NZ_CP012333.1"/>
</dbReference>
<dbReference type="InterPro" id="IPR022269">
    <property type="entry name" value="SO_2930-like_C"/>
</dbReference>
<gene>
    <name evidence="3" type="ORF">AKJ09_10608</name>
</gene>
<reference evidence="3 4" key="1">
    <citation type="submission" date="2015-08" db="EMBL/GenBank/DDBJ databases">
        <authorList>
            <person name="Babu N.S."/>
            <person name="Beckwith C.J."/>
            <person name="Beseler K.G."/>
            <person name="Brison A."/>
            <person name="Carone J.V."/>
            <person name="Caskin T.P."/>
            <person name="Diamond M."/>
            <person name="Durham M.E."/>
            <person name="Foxe J.M."/>
            <person name="Go M."/>
            <person name="Henderson B.A."/>
            <person name="Jones I.B."/>
            <person name="McGettigan J.A."/>
            <person name="Micheletti S.J."/>
            <person name="Nasrallah M.E."/>
            <person name="Ortiz D."/>
            <person name="Piller C.R."/>
            <person name="Privatt S.R."/>
            <person name="Schneider S.L."/>
            <person name="Sharp S."/>
            <person name="Smith T.C."/>
            <person name="Stanton J.D."/>
            <person name="Ullery H.E."/>
            <person name="Wilson R.J."/>
            <person name="Serrano M.G."/>
            <person name="Buck G."/>
            <person name="Lee V."/>
            <person name="Wang Y."/>
            <person name="Carvalho R."/>
            <person name="Voegtly L."/>
            <person name="Shi R."/>
            <person name="Duckworth R."/>
            <person name="Johnson A."/>
            <person name="Loviza R."/>
            <person name="Walstead R."/>
            <person name="Shah Z."/>
            <person name="Kiflezghi M."/>
            <person name="Wade K."/>
            <person name="Ball S.L."/>
            <person name="Bradley K.W."/>
            <person name="Asai D.J."/>
            <person name="Bowman C.A."/>
            <person name="Russell D.A."/>
            <person name="Pope W.H."/>
            <person name="Jacobs-Sera D."/>
            <person name="Hendrix R.W."/>
            <person name="Hatfull G.F."/>
        </authorList>
    </citation>
    <scope>NUCLEOTIDE SEQUENCE [LARGE SCALE GENOMIC DNA]</scope>
    <source>
        <strain evidence="3 4">DSM 27648</strain>
    </source>
</reference>
<feature type="signal peptide" evidence="2">
    <location>
        <begin position="1"/>
        <end position="26"/>
    </location>
</feature>
<organism evidence="3 4">
    <name type="scientific">Labilithrix luteola</name>
    <dbReference type="NCBI Taxonomy" id="1391654"/>
    <lineage>
        <taxon>Bacteria</taxon>
        <taxon>Pseudomonadati</taxon>
        <taxon>Myxococcota</taxon>
        <taxon>Polyangia</taxon>
        <taxon>Polyangiales</taxon>
        <taxon>Labilitrichaceae</taxon>
        <taxon>Labilithrix</taxon>
    </lineage>
</organism>
<evidence type="ECO:0000313" key="4">
    <source>
        <dbReference type="Proteomes" id="UP000064967"/>
    </source>
</evidence>
<feature type="chain" id="PRO_5005467094" description="Repeat protein (TIGR03806 family)" evidence="2">
    <location>
        <begin position="27"/>
        <end position="396"/>
    </location>
</feature>
<evidence type="ECO:0000256" key="1">
    <source>
        <dbReference type="SAM" id="MobiDB-lite"/>
    </source>
</evidence>
<dbReference type="KEGG" id="llu:AKJ09_10608"/>
<feature type="compositionally biased region" description="Low complexity" evidence="1">
    <location>
        <begin position="39"/>
        <end position="62"/>
    </location>
</feature>
<evidence type="ECO:0000313" key="3">
    <source>
        <dbReference type="EMBL" id="AKV03945.1"/>
    </source>
</evidence>